<keyword evidence="1" id="KW-0830">Ubiquinone</keyword>
<sequence length="220" mass="24996">MPAPATSAEGEQPYVYPDMVREYILRMIPPDGQVIGSIGCGYAPTESVLVDQGREVHGVDLSPHAIEIAKTRLTSARVVSPDEGMPFERASLDGLILADVIEHLPMAWNRMKLFAEMVKPGGWVVISVPNMRYCEALCTLIGGEWPEQPMGIFDETHLQVMTHRRLLRWCEGAGLRLDRWFDAYHYSFIKRNICRVVNLGSFRLLRGFMVFQVMGRFRRV</sequence>
<reference evidence="2" key="1">
    <citation type="submission" date="2016-12" db="EMBL/GenBank/DDBJ databases">
        <title>Comparative genomics of four Isosphaeraceae planctomycetes: a common pool of plasmids and glycoside hydrolase genes.</title>
        <authorList>
            <person name="Ivanova A."/>
        </authorList>
    </citation>
    <scope>NUCLEOTIDE SEQUENCE [LARGE SCALE GENOMIC DNA]</scope>
    <source>
        <strain evidence="2">PX4</strain>
    </source>
</reference>
<dbReference type="EMBL" id="CP019082">
    <property type="protein sequence ID" value="APW63716.1"/>
    <property type="molecule type" value="Genomic_DNA"/>
</dbReference>
<accession>A0A1U7CXT5</accession>
<dbReference type="STRING" id="1387353.BSF38_05290"/>
<dbReference type="RefSeq" id="WP_076350030.1">
    <property type="nucleotide sequence ID" value="NZ_CP019082.1"/>
</dbReference>
<organism evidence="1 2">
    <name type="scientific">Paludisphaera borealis</name>
    <dbReference type="NCBI Taxonomy" id="1387353"/>
    <lineage>
        <taxon>Bacteria</taxon>
        <taxon>Pseudomonadati</taxon>
        <taxon>Planctomycetota</taxon>
        <taxon>Planctomycetia</taxon>
        <taxon>Isosphaerales</taxon>
        <taxon>Isosphaeraceae</taxon>
        <taxon>Paludisphaera</taxon>
    </lineage>
</organism>
<dbReference type="InterPro" id="IPR029063">
    <property type="entry name" value="SAM-dependent_MTases_sf"/>
</dbReference>
<keyword evidence="2" id="KW-1185">Reference proteome</keyword>
<dbReference type="GO" id="GO:0032259">
    <property type="term" value="P:methylation"/>
    <property type="evidence" value="ECO:0007669"/>
    <property type="project" value="UniProtKB-KW"/>
</dbReference>
<proteinExistence type="predicted"/>
<dbReference type="SUPFAM" id="SSF53335">
    <property type="entry name" value="S-adenosyl-L-methionine-dependent methyltransferases"/>
    <property type="match status" value="1"/>
</dbReference>
<name>A0A1U7CXT5_9BACT</name>
<gene>
    <name evidence="1" type="primary">ubiG_5</name>
    <name evidence="1" type="ORF">BSF38_05290</name>
</gene>
<dbReference type="EC" id="2.1.1.222" evidence="1"/>
<dbReference type="KEGG" id="pbor:BSF38_05290"/>
<dbReference type="Pfam" id="PF13489">
    <property type="entry name" value="Methyltransf_23"/>
    <property type="match status" value="1"/>
</dbReference>
<evidence type="ECO:0000313" key="2">
    <source>
        <dbReference type="Proteomes" id="UP000186309"/>
    </source>
</evidence>
<dbReference type="Gene3D" id="3.40.50.150">
    <property type="entry name" value="Vaccinia Virus protein VP39"/>
    <property type="match status" value="1"/>
</dbReference>
<dbReference type="CDD" id="cd02440">
    <property type="entry name" value="AdoMet_MTases"/>
    <property type="match status" value="1"/>
</dbReference>
<dbReference type="Proteomes" id="UP000186309">
    <property type="component" value="Chromosome"/>
</dbReference>
<keyword evidence="1" id="KW-0489">Methyltransferase</keyword>
<dbReference type="GO" id="GO:0102208">
    <property type="term" value="F:2-polyprenyl-6-hydroxyphenol methylase activity"/>
    <property type="evidence" value="ECO:0007669"/>
    <property type="project" value="UniProtKB-EC"/>
</dbReference>
<dbReference type="PANTHER" id="PTHR43861:SF1">
    <property type="entry name" value="TRANS-ACONITATE 2-METHYLTRANSFERASE"/>
    <property type="match status" value="1"/>
</dbReference>
<dbReference type="PANTHER" id="PTHR43861">
    <property type="entry name" value="TRANS-ACONITATE 2-METHYLTRANSFERASE-RELATED"/>
    <property type="match status" value="1"/>
</dbReference>
<dbReference type="AlphaFoldDB" id="A0A1U7CXT5"/>
<protein>
    <submittedName>
        <fullName evidence="1">Ubiquinone biosynthesis O-methyltransferase</fullName>
        <ecNumber evidence="1">2.1.1.222</ecNumber>
    </submittedName>
</protein>
<dbReference type="OrthoDB" id="2577067at2"/>
<evidence type="ECO:0000313" key="1">
    <source>
        <dbReference type="EMBL" id="APW63716.1"/>
    </source>
</evidence>
<keyword evidence="1" id="KW-0808">Transferase</keyword>